<evidence type="ECO:0000313" key="2">
    <source>
        <dbReference type="Proteomes" id="UP000661858"/>
    </source>
</evidence>
<dbReference type="Proteomes" id="UP000661858">
    <property type="component" value="Unassembled WGS sequence"/>
</dbReference>
<reference evidence="1" key="1">
    <citation type="submission" date="2021-01" db="EMBL/GenBank/DDBJ databases">
        <title>WGS of actinomycetes isolated from Thailand.</title>
        <authorList>
            <person name="Thawai C."/>
        </authorList>
    </citation>
    <scope>NUCLEOTIDE SEQUENCE</scope>
    <source>
        <strain evidence="1">RCU-197</strain>
    </source>
</reference>
<evidence type="ECO:0000313" key="1">
    <source>
        <dbReference type="EMBL" id="MBL1086865.1"/>
    </source>
</evidence>
<organism evidence="1 2">
    <name type="scientific">Streptomyces actinomycinicus</name>
    <dbReference type="NCBI Taxonomy" id="1695166"/>
    <lineage>
        <taxon>Bacteria</taxon>
        <taxon>Bacillati</taxon>
        <taxon>Actinomycetota</taxon>
        <taxon>Actinomycetes</taxon>
        <taxon>Kitasatosporales</taxon>
        <taxon>Streptomycetaceae</taxon>
        <taxon>Streptomyces</taxon>
    </lineage>
</organism>
<proteinExistence type="predicted"/>
<keyword evidence="2" id="KW-1185">Reference proteome</keyword>
<dbReference type="RefSeq" id="WP_201843409.1">
    <property type="nucleotide sequence ID" value="NZ_JAERRK010000025.1"/>
</dbReference>
<dbReference type="AlphaFoldDB" id="A0A937ER21"/>
<dbReference type="Pfam" id="PF19981">
    <property type="entry name" value="DUF6417"/>
    <property type="match status" value="1"/>
</dbReference>
<sequence>MLEALRVLRDHQEVAERGWVLFGALRPDHHDAVEAAAGQGLVEVADPVMRAELSAHEGRPVVWAARLTGHGRDVLIYAEASPTPEHRPEGPAAGERPVELRRSQMDALRVYVNLGARLHLPPAEGLAERVRTARQLGNRWVLYLDEEQIESVAYALYLRSVGGSVAEANHFARQYGVTFRPDRSTGSLQPTRLP</sequence>
<accession>A0A937ER21</accession>
<comment type="caution">
    <text evidence="1">The sequence shown here is derived from an EMBL/GenBank/DDBJ whole genome shotgun (WGS) entry which is preliminary data.</text>
</comment>
<dbReference type="EMBL" id="JAERRK010000025">
    <property type="protein sequence ID" value="MBL1086865.1"/>
    <property type="molecule type" value="Genomic_DNA"/>
</dbReference>
<dbReference type="InterPro" id="IPR046302">
    <property type="entry name" value="DUF6417"/>
</dbReference>
<name>A0A937ER21_9ACTN</name>
<gene>
    <name evidence="1" type="ORF">JK359_33710</name>
</gene>
<protein>
    <submittedName>
        <fullName evidence="1">Uncharacterized protein</fullName>
    </submittedName>
</protein>